<comment type="caution">
    <text evidence="1">The sequence shown here is derived from an EMBL/GenBank/DDBJ whole genome shotgun (WGS) entry which is preliminary data.</text>
</comment>
<dbReference type="EMBL" id="CAJJDO010000137">
    <property type="protein sequence ID" value="CAD8204370.1"/>
    <property type="molecule type" value="Genomic_DNA"/>
</dbReference>
<dbReference type="Proteomes" id="UP000689195">
    <property type="component" value="Unassembled WGS sequence"/>
</dbReference>
<evidence type="ECO:0000313" key="1">
    <source>
        <dbReference type="EMBL" id="CAD8204370.1"/>
    </source>
</evidence>
<dbReference type="AlphaFoldDB" id="A0A8S1XTH0"/>
<accession>A0A8S1XTH0</accession>
<proteinExistence type="predicted"/>
<organism evidence="1 2">
    <name type="scientific">Paramecium pentaurelia</name>
    <dbReference type="NCBI Taxonomy" id="43138"/>
    <lineage>
        <taxon>Eukaryota</taxon>
        <taxon>Sar</taxon>
        <taxon>Alveolata</taxon>
        <taxon>Ciliophora</taxon>
        <taxon>Intramacronucleata</taxon>
        <taxon>Oligohymenophorea</taxon>
        <taxon>Peniculida</taxon>
        <taxon>Parameciidae</taxon>
        <taxon>Paramecium</taxon>
    </lineage>
</organism>
<sequence length="101" mass="12588">MKLRRFDYFNIFYLKAEYIYNWSSKQTKLQKGMIKHSLERISQQMNFFRKLQRRLYKSFRGDCIKSFEEIVQKLQVQNLKNSQINYTTQYQNYIEHHANFI</sequence>
<reference evidence="1" key="1">
    <citation type="submission" date="2021-01" db="EMBL/GenBank/DDBJ databases">
        <authorList>
            <consortium name="Genoscope - CEA"/>
            <person name="William W."/>
        </authorList>
    </citation>
    <scope>NUCLEOTIDE SEQUENCE</scope>
</reference>
<keyword evidence="2" id="KW-1185">Reference proteome</keyword>
<protein>
    <submittedName>
        <fullName evidence="1">Uncharacterized protein</fullName>
    </submittedName>
</protein>
<evidence type="ECO:0000313" key="2">
    <source>
        <dbReference type="Proteomes" id="UP000689195"/>
    </source>
</evidence>
<name>A0A8S1XTH0_9CILI</name>
<gene>
    <name evidence="1" type="ORF">PPENT_87.1.T1370032</name>
</gene>